<gene>
    <name evidence="2" type="ORF">A2431_01895</name>
</gene>
<feature type="region of interest" description="Disordered" evidence="1">
    <location>
        <begin position="468"/>
        <end position="490"/>
    </location>
</feature>
<dbReference type="Proteomes" id="UP000177697">
    <property type="component" value="Unassembled WGS sequence"/>
</dbReference>
<feature type="region of interest" description="Disordered" evidence="1">
    <location>
        <begin position="1"/>
        <end position="66"/>
    </location>
</feature>
<accession>A0A1G2V463</accession>
<organism evidence="2 3">
    <name type="scientific">Candidatus Zambryskibacteria bacterium RIFOXYC1_FULL_39_10</name>
    <dbReference type="NCBI Taxonomy" id="1802779"/>
    <lineage>
        <taxon>Bacteria</taxon>
        <taxon>Candidatus Zambryskiibacteriota</taxon>
    </lineage>
</organism>
<reference evidence="2 3" key="1">
    <citation type="journal article" date="2016" name="Nat. Commun.">
        <title>Thousands of microbial genomes shed light on interconnected biogeochemical processes in an aquifer system.</title>
        <authorList>
            <person name="Anantharaman K."/>
            <person name="Brown C.T."/>
            <person name="Hug L.A."/>
            <person name="Sharon I."/>
            <person name="Castelle C.J."/>
            <person name="Probst A.J."/>
            <person name="Thomas B.C."/>
            <person name="Singh A."/>
            <person name="Wilkins M.J."/>
            <person name="Karaoz U."/>
            <person name="Brodie E.L."/>
            <person name="Williams K.H."/>
            <person name="Hubbard S.S."/>
            <person name="Banfield J.F."/>
        </authorList>
    </citation>
    <scope>NUCLEOTIDE SEQUENCE [LARGE SCALE GENOMIC DNA]</scope>
</reference>
<evidence type="ECO:0000313" key="2">
    <source>
        <dbReference type="EMBL" id="OHB16428.1"/>
    </source>
</evidence>
<sequence>MEPDLNNSPQKTEIKYPDGYENWSMDDKQKFEGSIDKLNPGELEDIHIKEDEENEEDQEDQEEHEEINTPEIVEIKEATDKNGEVIKIGDEVAWDFYGGSDNGKITSFVSRGSTVLANIYSDTEKELEINVGNIFLVREPEKVEIPIAPTPEINNEANDMPEWQRGKEWVEFEKMRYKRAKVEVEHRKIAGFGKIFIDEITLNIKKNNKDFQESSDLKLEKEDIYNYQKNIIAKRIEETFRKNAGENLTPEQEAELRSKINSKIFEELVQKENDAYLKSLKEARGETMMGKAIESAKSLLGTKTMQWYLSLSRKQRMALSFGVGSIAGLAFGATVAPGAIGVASYLTWRAARVGLAGTAGMKAGEWANKKWSAEELEIAKNKEVEDLKNSVLSLEKKSKGFEDIEKRYKKEKIKMTLKKMGTTIAAGAGTGLLTGLAEHAVMGAGGVTKEAMESRDGKASTIQESRLPRKGFEPNPVKASIPEQAPEPTVPKVATPEVTVLEAEKLFEDPNILKHEVVVGDSTWKILKGTLENNEQFKGMTEAQKTYVLSNLTNKVLQNPENYGLNKAGSLNIGDKTDFTKLFENTKEVNGVFAKAKETIMGGSAQEKSILLNNEKIAAWVEAHPNESLGEDRVTEILNSKPEIKVAPVPEIPTAETSVSEPELVPQVEPEPKLQANNAEILAGGAILAGAGLAAGLSDRAQFERGLEEDRKRLQVLEGGRDNNKPESVTRNPNLERSLANDLNRAKNGSELDLAVKAAKEETINHFFTEGLILKKEGIKSKKWRFIKDLSFKKLEKYYTGDSNMSGLNLETTNELNKSNNYKDFFEHVSWLKDQTDGAVILAEGEDPSIESVLEERGRYLLKNPQLAKLKKAA</sequence>
<evidence type="ECO:0000256" key="1">
    <source>
        <dbReference type="SAM" id="MobiDB-lite"/>
    </source>
</evidence>
<name>A0A1G2V463_9BACT</name>
<feature type="compositionally biased region" description="Basic and acidic residues" evidence="1">
    <location>
        <begin position="25"/>
        <end position="35"/>
    </location>
</feature>
<feature type="compositionally biased region" description="Acidic residues" evidence="1">
    <location>
        <begin position="51"/>
        <end position="65"/>
    </location>
</feature>
<comment type="caution">
    <text evidence="2">The sequence shown here is derived from an EMBL/GenBank/DDBJ whole genome shotgun (WGS) entry which is preliminary data.</text>
</comment>
<proteinExistence type="predicted"/>
<dbReference type="EMBL" id="MHWW01000002">
    <property type="protein sequence ID" value="OHB16428.1"/>
    <property type="molecule type" value="Genomic_DNA"/>
</dbReference>
<feature type="compositionally biased region" description="Polar residues" evidence="1">
    <location>
        <begin position="1"/>
        <end position="11"/>
    </location>
</feature>
<dbReference type="AlphaFoldDB" id="A0A1G2V463"/>
<protein>
    <submittedName>
        <fullName evidence="2">Uncharacterized protein</fullName>
    </submittedName>
</protein>
<evidence type="ECO:0000313" key="3">
    <source>
        <dbReference type="Proteomes" id="UP000177697"/>
    </source>
</evidence>